<name>A0ABZ3F057_9FIRM</name>
<dbReference type="Proteomes" id="UP001451571">
    <property type="component" value="Chromosome"/>
</dbReference>
<dbReference type="EMBL" id="CP146256">
    <property type="protein sequence ID" value="XAH75490.1"/>
    <property type="molecule type" value="Genomic_DNA"/>
</dbReference>
<gene>
    <name evidence="1" type="ORF">V6984_06950</name>
</gene>
<reference evidence="1 2" key="1">
    <citation type="submission" date="2024-02" db="EMBL/GenBank/DDBJ databases">
        <title>Bacterial strain from lacustrine sediment.</title>
        <authorList>
            <person name="Petit C."/>
            <person name="Fadhlaoui K."/>
        </authorList>
    </citation>
    <scope>NUCLEOTIDE SEQUENCE [LARGE SCALE GENOMIC DNA]</scope>
    <source>
        <strain evidence="1 2">IPX-CK</strain>
    </source>
</reference>
<dbReference type="InterPro" id="IPR014287">
    <property type="entry name" value="Nase_Fe-Fe_AnfO"/>
</dbReference>
<organism evidence="1 2">
    <name type="scientific">Kineothrix sedimenti</name>
    <dbReference type="NCBI Taxonomy" id="3123317"/>
    <lineage>
        <taxon>Bacteria</taxon>
        <taxon>Bacillati</taxon>
        <taxon>Bacillota</taxon>
        <taxon>Clostridia</taxon>
        <taxon>Lachnospirales</taxon>
        <taxon>Lachnospiraceae</taxon>
        <taxon>Kineothrix</taxon>
    </lineage>
</organism>
<accession>A0ABZ3F057</accession>
<dbReference type="RefSeq" id="WP_342759056.1">
    <property type="nucleotide sequence ID" value="NZ_CP146256.1"/>
</dbReference>
<proteinExistence type="predicted"/>
<protein>
    <submittedName>
        <fullName evidence="1">Fe-only nitrogenase accessory AnfO family protein</fullName>
    </submittedName>
</protein>
<evidence type="ECO:0000313" key="2">
    <source>
        <dbReference type="Proteomes" id="UP001451571"/>
    </source>
</evidence>
<dbReference type="Pfam" id="PF09582">
    <property type="entry name" value="AnfO_nitrog"/>
    <property type="match status" value="1"/>
</dbReference>
<keyword evidence="2" id="KW-1185">Reference proteome</keyword>
<evidence type="ECO:0000313" key="1">
    <source>
        <dbReference type="EMBL" id="XAH75490.1"/>
    </source>
</evidence>
<sequence length="203" mass="22743">MAKIAVFLRDGNPAPFIECNMELIYKKGQDGWSLAETKSFPPVPAGSVRETRLGMKEILPLAEGADAICCSEITGIPFAEFDRAGYCIFSVSMVNERTLDGILEDIEAGDEKKRIRDEIIKNARPAETEEPGIYALDLIMLQKECPEVSSKKALREFLDTVPFLELRIDCAHIPPWLEREVRFELKSRSGDGAIHLVLTKKQC</sequence>